<dbReference type="HOGENOM" id="CLU_1496022_0_0_1"/>
<feature type="region of interest" description="Disordered" evidence="1">
    <location>
        <begin position="109"/>
        <end position="147"/>
    </location>
</feature>
<evidence type="ECO:0000256" key="1">
    <source>
        <dbReference type="SAM" id="MobiDB-lite"/>
    </source>
</evidence>
<feature type="region of interest" description="Disordered" evidence="1">
    <location>
        <begin position="50"/>
        <end position="70"/>
    </location>
</feature>
<dbReference type="Proteomes" id="UP000008066">
    <property type="component" value="Unassembled WGS sequence"/>
</dbReference>
<evidence type="ECO:0000313" key="3">
    <source>
        <dbReference type="Proteomes" id="UP000008066"/>
    </source>
</evidence>
<dbReference type="AlphaFoldDB" id="G0RZX3"/>
<name>G0RZX3_CHATD</name>
<feature type="compositionally biased region" description="Low complexity" evidence="1">
    <location>
        <begin position="137"/>
        <end position="147"/>
    </location>
</feature>
<dbReference type="KEGG" id="cthr:CTHT_0007950"/>
<reference evidence="2 3" key="1">
    <citation type="journal article" date="2011" name="Cell">
        <title>Insight into structure and assembly of the nuclear pore complex by utilizing the genome of a eukaryotic thermophile.</title>
        <authorList>
            <person name="Amlacher S."/>
            <person name="Sarges P."/>
            <person name="Flemming D."/>
            <person name="van Noort V."/>
            <person name="Kunze R."/>
            <person name="Devos D.P."/>
            <person name="Arumugam M."/>
            <person name="Bork P."/>
            <person name="Hurt E."/>
        </authorList>
    </citation>
    <scope>NUCLEOTIDE SEQUENCE [LARGE SCALE GENOMIC DNA]</scope>
    <source>
        <strain evidence="3">DSM 1495 / CBS 144.50 / IMI 039719</strain>
    </source>
</reference>
<feature type="compositionally biased region" description="Basic and acidic residues" evidence="1">
    <location>
        <begin position="52"/>
        <end position="62"/>
    </location>
</feature>
<feature type="compositionally biased region" description="Basic and acidic residues" evidence="1">
    <location>
        <begin position="112"/>
        <end position="121"/>
    </location>
</feature>
<gene>
    <name evidence="2" type="ORF">CTHT_0007950</name>
</gene>
<keyword evidence="3" id="KW-1185">Reference proteome</keyword>
<proteinExistence type="predicted"/>
<dbReference type="GeneID" id="18254833"/>
<sequence length="180" mass="19261">MVDPQLPHQEEQLAIIAHKPQISPRTTLSHFRTSSRPPGVCIRGISSTASLKTEHPKAESQSRSHLSSAHGFPSISSCVCAARDISAASTSSSLPQSQSHIFQVAAPTLQREPQDSKRNVENGKAQGCESTLWKQPASAAASTAPRVASHIRTPGTFQLPNCEADLPTDLPAWLRSPVEA</sequence>
<organism evidence="3">
    <name type="scientific">Chaetomium thermophilum (strain DSM 1495 / CBS 144.50 / IMI 039719)</name>
    <name type="common">Thermochaetoides thermophila</name>
    <dbReference type="NCBI Taxonomy" id="759272"/>
    <lineage>
        <taxon>Eukaryota</taxon>
        <taxon>Fungi</taxon>
        <taxon>Dikarya</taxon>
        <taxon>Ascomycota</taxon>
        <taxon>Pezizomycotina</taxon>
        <taxon>Sordariomycetes</taxon>
        <taxon>Sordariomycetidae</taxon>
        <taxon>Sordariales</taxon>
        <taxon>Chaetomiaceae</taxon>
        <taxon>Thermochaetoides</taxon>
    </lineage>
</organism>
<evidence type="ECO:0000313" key="2">
    <source>
        <dbReference type="EMBL" id="EGS23134.1"/>
    </source>
</evidence>
<accession>G0RZX3</accession>
<protein>
    <submittedName>
        <fullName evidence="2">Uncharacterized protein</fullName>
    </submittedName>
</protein>
<dbReference type="EMBL" id="GL988037">
    <property type="protein sequence ID" value="EGS23134.1"/>
    <property type="molecule type" value="Genomic_DNA"/>
</dbReference>
<dbReference type="RefSeq" id="XP_006691325.1">
    <property type="nucleotide sequence ID" value="XM_006691262.1"/>
</dbReference>